<reference evidence="4" key="1">
    <citation type="submission" date="2021-05" db="EMBL/GenBank/DDBJ databases">
        <authorList>
            <person name="Khan N."/>
        </authorList>
    </citation>
    <scope>NUCLEOTIDE SEQUENCE</scope>
</reference>
<comment type="caution">
    <text evidence="4">The sequence shown here is derived from an EMBL/GenBank/DDBJ whole genome shotgun (WGS) entry which is preliminary data.</text>
</comment>
<feature type="domain" description="Xylanolytic transcriptional activator regulatory" evidence="3">
    <location>
        <begin position="159"/>
        <end position="302"/>
    </location>
</feature>
<keyword evidence="1" id="KW-0539">Nucleus</keyword>
<dbReference type="AlphaFoldDB" id="A0A8J2NA78"/>
<sequence length="437" mass="49751">MPLTDILAPQPIEADINWDLAFGEDQTFDFFADGELPTFEQTPPEDIQPVISPPKTAAQPPERLSIDERPHYSTSFIGFSNESDPFSLEHFPYTKDDEVDFYRVTYRRQQGDAPLHFLQSRTETAVEGQKVISGCMSSLDEREHLEELVDKETGIALVKLYFRFVFESLPILSRSQVFADLESFVSTASTGLLAGLYALALPFTPWDEKLCLDSAYSKPDVAKLWQVSYTCLQKELHFPRLSTIQIYILLLNHTPFDAVCVENPFVWSLASSMLAMAQSLGLNIDAKGWKLPAWEGRLRRRLCHICRQFFSLRAVSRPQVLETLLDQARRPRQLLLQWLEALPPSFTPNESEADDSVTSHRSLYVAYYTTHILILRALLRPIISKSSPVDQNVQGTVLQSCRGLIQTVIKFIRGLDARHQSAFWPAYTRNCSWEVGI</sequence>
<evidence type="ECO:0000313" key="4">
    <source>
        <dbReference type="EMBL" id="CAG7559251.1"/>
    </source>
</evidence>
<dbReference type="Pfam" id="PF04082">
    <property type="entry name" value="Fungal_trans"/>
    <property type="match status" value="1"/>
</dbReference>
<dbReference type="GO" id="GO:0008270">
    <property type="term" value="F:zinc ion binding"/>
    <property type="evidence" value="ECO:0007669"/>
    <property type="project" value="InterPro"/>
</dbReference>
<dbReference type="GO" id="GO:0001080">
    <property type="term" value="P:nitrogen catabolite activation of transcription from RNA polymerase II promoter"/>
    <property type="evidence" value="ECO:0007669"/>
    <property type="project" value="TreeGrafter"/>
</dbReference>
<evidence type="ECO:0000259" key="3">
    <source>
        <dbReference type="Pfam" id="PF04082"/>
    </source>
</evidence>
<organism evidence="4 5">
    <name type="scientific">Fusarium equiseti</name>
    <name type="common">Fusarium scirpi</name>
    <dbReference type="NCBI Taxonomy" id="61235"/>
    <lineage>
        <taxon>Eukaryota</taxon>
        <taxon>Fungi</taxon>
        <taxon>Dikarya</taxon>
        <taxon>Ascomycota</taxon>
        <taxon>Pezizomycotina</taxon>
        <taxon>Sordariomycetes</taxon>
        <taxon>Hypocreomycetidae</taxon>
        <taxon>Hypocreales</taxon>
        <taxon>Nectriaceae</taxon>
        <taxon>Fusarium</taxon>
        <taxon>Fusarium incarnatum-equiseti species complex</taxon>
    </lineage>
</organism>
<accession>A0A8J2NA78</accession>
<dbReference type="PANTHER" id="PTHR31668">
    <property type="entry name" value="GLUCOSE TRANSPORT TRANSCRIPTION REGULATOR RGT1-RELATED-RELATED"/>
    <property type="match status" value="1"/>
</dbReference>
<dbReference type="EMBL" id="CAJSTJ010000129">
    <property type="protein sequence ID" value="CAG7559251.1"/>
    <property type="molecule type" value="Genomic_DNA"/>
</dbReference>
<dbReference type="GO" id="GO:0005634">
    <property type="term" value="C:nucleus"/>
    <property type="evidence" value="ECO:0007669"/>
    <property type="project" value="TreeGrafter"/>
</dbReference>
<evidence type="ECO:0000256" key="2">
    <source>
        <dbReference type="SAM" id="MobiDB-lite"/>
    </source>
</evidence>
<dbReference type="PANTHER" id="PTHR31668:SF4">
    <property type="entry name" value="TRANSCRIPTIONAL ACTIVATOR PROTEIN DAL81"/>
    <property type="match status" value="1"/>
</dbReference>
<protein>
    <recommendedName>
        <fullName evidence="3">Xylanolytic transcriptional activator regulatory domain-containing protein</fullName>
    </recommendedName>
</protein>
<dbReference type="InterPro" id="IPR007219">
    <property type="entry name" value="XnlR_reg_dom"/>
</dbReference>
<name>A0A8J2NA78_FUSEQ</name>
<gene>
    <name evidence="4" type="ORF">FEQUK3_LOCUS4990</name>
</gene>
<feature type="region of interest" description="Disordered" evidence="2">
    <location>
        <begin position="39"/>
        <end position="61"/>
    </location>
</feature>
<proteinExistence type="predicted"/>
<evidence type="ECO:0000313" key="5">
    <source>
        <dbReference type="Proteomes" id="UP000693738"/>
    </source>
</evidence>
<evidence type="ECO:0000256" key="1">
    <source>
        <dbReference type="ARBA" id="ARBA00023242"/>
    </source>
</evidence>
<dbReference type="Proteomes" id="UP000693738">
    <property type="component" value="Unassembled WGS sequence"/>
</dbReference>
<dbReference type="InterPro" id="IPR050797">
    <property type="entry name" value="Carb_Metab_Trans_Reg"/>
</dbReference>
<dbReference type="CDD" id="cd12148">
    <property type="entry name" value="fungal_TF_MHR"/>
    <property type="match status" value="1"/>
</dbReference>
<dbReference type="GO" id="GO:0003677">
    <property type="term" value="F:DNA binding"/>
    <property type="evidence" value="ECO:0007669"/>
    <property type="project" value="InterPro"/>
</dbReference>
<dbReference type="GO" id="GO:0006351">
    <property type="term" value="P:DNA-templated transcription"/>
    <property type="evidence" value="ECO:0007669"/>
    <property type="project" value="InterPro"/>
</dbReference>